<comment type="caution">
    <text evidence="3">The sequence shown here is derived from an EMBL/GenBank/DDBJ whole genome shotgun (WGS) entry which is preliminary data.</text>
</comment>
<dbReference type="Proteomes" id="UP000037505">
    <property type="component" value="Unassembled WGS sequence"/>
</dbReference>
<dbReference type="GO" id="GO:0046872">
    <property type="term" value="F:metal ion binding"/>
    <property type="evidence" value="ECO:0007669"/>
    <property type="project" value="UniProtKB-KW"/>
</dbReference>
<dbReference type="SUPFAM" id="SSF102705">
    <property type="entry name" value="NIF3 (NGG1p interacting factor 3)-like"/>
    <property type="match status" value="1"/>
</dbReference>
<dbReference type="EMBL" id="JNOM01000441">
    <property type="protein sequence ID" value="KNG81490.1"/>
    <property type="molecule type" value="Genomic_DNA"/>
</dbReference>
<feature type="binding site" evidence="2">
    <location>
        <position position="268"/>
    </location>
    <ligand>
        <name>a divalent metal cation</name>
        <dbReference type="ChEBI" id="CHEBI:60240"/>
        <label>1</label>
    </ligand>
</feature>
<accession>A0A0L1IQ69</accession>
<sequence>MSASLSPTSSPFTKAVLPRIPRRQSWDNTGLLLEAPFNPTRRQNNSVLLAIDLTKAVAEEAIARKDSAIVAYHPIIFRGLKSLTFTDPQQQSLLRLAQEGVSVYSPHTAVDATPGGMADWLCDIVTGSITPSSTTTNTPTQSSSRIYSAPSYPTPHAVTPADASSVPPHTRTTIHPSAPPLPENMEQPEWAVSIAQGVGYPGGIPIAVPQGASVDEISIRTVGVCPGSGSSVLMKGGNVPDLLFTGEMSHHEALAAIERGKVVVALAHSNTERGYLRAVMREKLEGVLKGEWEAQRAEALKTLEGGEEGLAEVLKDGACEVHVSEQDRDPYGIMVRRV</sequence>
<dbReference type="PANTHER" id="PTHR13799">
    <property type="entry name" value="NGG1 INTERACTING FACTOR 3"/>
    <property type="match status" value="1"/>
</dbReference>
<dbReference type="PANTHER" id="PTHR13799:SF13">
    <property type="entry name" value="NIF3-LIKE PROTEIN 1"/>
    <property type="match status" value="1"/>
</dbReference>
<feature type="binding site" evidence="2">
    <location>
        <position position="73"/>
    </location>
    <ligand>
        <name>a divalent metal cation</name>
        <dbReference type="ChEBI" id="CHEBI:60240"/>
        <label>1</label>
    </ligand>
</feature>
<evidence type="ECO:0000256" key="1">
    <source>
        <dbReference type="ARBA" id="ARBA00006964"/>
    </source>
</evidence>
<dbReference type="Gene3D" id="3.40.1390.30">
    <property type="entry name" value="NIF3 (NGG1p interacting factor 3)-like"/>
    <property type="match status" value="2"/>
</dbReference>
<evidence type="ECO:0000256" key="2">
    <source>
        <dbReference type="PIRSR" id="PIRSR602678-1"/>
    </source>
</evidence>
<dbReference type="Pfam" id="PF01784">
    <property type="entry name" value="DUF34_NIF3"/>
    <property type="match status" value="1"/>
</dbReference>
<dbReference type="OrthoDB" id="3345469at2759"/>
<dbReference type="FunFam" id="3.40.1390.30:FF:000001">
    <property type="entry name" value="GTP cyclohydrolase 1 type 2"/>
    <property type="match status" value="1"/>
</dbReference>
<dbReference type="InterPro" id="IPR036069">
    <property type="entry name" value="DUF34/NIF3_sf"/>
</dbReference>
<dbReference type="GO" id="GO:0005739">
    <property type="term" value="C:mitochondrion"/>
    <property type="evidence" value="ECO:0007669"/>
    <property type="project" value="TreeGrafter"/>
</dbReference>
<reference evidence="3 4" key="1">
    <citation type="submission" date="2014-06" db="EMBL/GenBank/DDBJ databases">
        <title>The Genome of the Aflatoxigenic Filamentous Fungus Aspergillus nomius.</title>
        <authorList>
            <person name="Moore M.G."/>
            <person name="Shannon B.M."/>
            <person name="Brian M.M."/>
        </authorList>
    </citation>
    <scope>NUCLEOTIDE SEQUENCE [LARGE SCALE GENOMIC DNA]</scope>
    <source>
        <strain evidence="3 4">NRRL 13137</strain>
    </source>
</reference>
<keyword evidence="2" id="KW-0479">Metal-binding</keyword>
<keyword evidence="4" id="KW-1185">Reference proteome</keyword>
<evidence type="ECO:0000313" key="4">
    <source>
        <dbReference type="Proteomes" id="UP000037505"/>
    </source>
</evidence>
<comment type="similarity">
    <text evidence="1">Belongs to the GTP cyclohydrolase I type 2/NIF3 family.</text>
</comment>
<protein>
    <submittedName>
        <fullName evidence="3">NGG1 interacting factor Nif3</fullName>
    </submittedName>
</protein>
<gene>
    <name evidence="3" type="ORF">ANOM_009994</name>
</gene>
<feature type="binding site" evidence="2">
    <location>
        <position position="272"/>
    </location>
    <ligand>
        <name>a divalent metal cation</name>
        <dbReference type="ChEBI" id="CHEBI:60240"/>
        <label>1</label>
    </ligand>
</feature>
<organism evidence="3 4">
    <name type="scientific">Aspergillus nomiae NRRL (strain ATCC 15546 / NRRL 13137 / CBS 260.88 / M93)</name>
    <dbReference type="NCBI Taxonomy" id="1509407"/>
    <lineage>
        <taxon>Eukaryota</taxon>
        <taxon>Fungi</taxon>
        <taxon>Dikarya</taxon>
        <taxon>Ascomycota</taxon>
        <taxon>Pezizomycotina</taxon>
        <taxon>Eurotiomycetes</taxon>
        <taxon>Eurotiomycetidae</taxon>
        <taxon>Eurotiales</taxon>
        <taxon>Aspergillaceae</taxon>
        <taxon>Aspergillus</taxon>
        <taxon>Aspergillus subgen. Circumdati</taxon>
    </lineage>
</organism>
<evidence type="ECO:0000313" key="3">
    <source>
        <dbReference type="EMBL" id="KNG81490.1"/>
    </source>
</evidence>
<proteinExistence type="inferred from homology"/>
<dbReference type="RefSeq" id="XP_015402413.1">
    <property type="nucleotide sequence ID" value="XM_015555250.1"/>
</dbReference>
<dbReference type="InterPro" id="IPR002678">
    <property type="entry name" value="DUF34/NIF3"/>
</dbReference>
<dbReference type="STRING" id="1509407.A0A0L1IQ69"/>
<dbReference type="AlphaFoldDB" id="A0A0L1IQ69"/>
<name>A0A0L1IQ69_ASPN3</name>
<dbReference type="GeneID" id="26811798"/>
<feature type="binding site" evidence="2">
    <location>
        <position position="111"/>
    </location>
    <ligand>
        <name>a divalent metal cation</name>
        <dbReference type="ChEBI" id="CHEBI:60240"/>
        <label>1</label>
    </ligand>
</feature>